<sequence length="264" mass="29227">MNVAGVFLWLGLFPGVVAALSAAIAAGSVRRSRRLRRAVPVTCRDLADMRKPPKKVIVAGRVNAGPGGLLTGPVTMRPCLWWQVDVYSTREYRDNTVTRQRTVHDLRRSGNAVELADDTGSVLLDGDVFGKVIVAAEDSDSSWGVTTQDMVEEGKRRHRLLLGRLRDADICDFVENRPLEFTVFEKRLEPERKVTVLATPVRHEQGWRLAAWRGDGAIVHDLAQLRADADKEARKNARFAVVFTKVTAVVLGIAGIAQVVQFYT</sequence>
<gene>
    <name evidence="2" type="ORF">EV385_3621</name>
</gene>
<feature type="transmembrane region" description="Helical" evidence="1">
    <location>
        <begin position="239"/>
        <end position="263"/>
    </location>
</feature>
<reference evidence="2 3" key="1">
    <citation type="submission" date="2019-02" db="EMBL/GenBank/DDBJ databases">
        <title>Sequencing the genomes of 1000 actinobacteria strains.</title>
        <authorList>
            <person name="Klenk H.-P."/>
        </authorList>
    </citation>
    <scope>NUCLEOTIDE SEQUENCE [LARGE SCALE GENOMIC DNA]</scope>
    <source>
        <strain evidence="2 3">DSM 45162</strain>
    </source>
</reference>
<dbReference type="EMBL" id="SHKY01000001">
    <property type="protein sequence ID" value="RZU51786.1"/>
    <property type="molecule type" value="Genomic_DNA"/>
</dbReference>
<feature type="transmembrane region" description="Helical" evidence="1">
    <location>
        <begin position="6"/>
        <end position="27"/>
    </location>
</feature>
<keyword evidence="3" id="KW-1185">Reference proteome</keyword>
<evidence type="ECO:0000313" key="3">
    <source>
        <dbReference type="Proteomes" id="UP000292564"/>
    </source>
</evidence>
<evidence type="ECO:0000256" key="1">
    <source>
        <dbReference type="SAM" id="Phobius"/>
    </source>
</evidence>
<accession>A0A4V2G7A8</accession>
<dbReference type="Proteomes" id="UP000292564">
    <property type="component" value="Unassembled WGS sequence"/>
</dbReference>
<keyword evidence="1" id="KW-0472">Membrane</keyword>
<keyword evidence="1" id="KW-0812">Transmembrane</keyword>
<evidence type="ECO:0000313" key="2">
    <source>
        <dbReference type="EMBL" id="RZU51786.1"/>
    </source>
</evidence>
<protein>
    <submittedName>
        <fullName evidence="2">Uncharacterized protein</fullName>
    </submittedName>
</protein>
<keyword evidence="1" id="KW-1133">Transmembrane helix</keyword>
<dbReference type="AlphaFoldDB" id="A0A4V2G7A8"/>
<comment type="caution">
    <text evidence="2">The sequence shown here is derived from an EMBL/GenBank/DDBJ whole genome shotgun (WGS) entry which is preliminary data.</text>
</comment>
<proteinExistence type="predicted"/>
<name>A0A4V2G7A8_9ACTN</name>
<organism evidence="2 3">
    <name type="scientific">Krasilnikovia cinnamomea</name>
    <dbReference type="NCBI Taxonomy" id="349313"/>
    <lineage>
        <taxon>Bacteria</taxon>
        <taxon>Bacillati</taxon>
        <taxon>Actinomycetota</taxon>
        <taxon>Actinomycetes</taxon>
        <taxon>Micromonosporales</taxon>
        <taxon>Micromonosporaceae</taxon>
        <taxon>Krasilnikovia</taxon>
    </lineage>
</organism>